<name>A0A0S3S5V2_PHAAN</name>
<organism evidence="1 2">
    <name type="scientific">Vigna angularis var. angularis</name>
    <dbReference type="NCBI Taxonomy" id="157739"/>
    <lineage>
        <taxon>Eukaryota</taxon>
        <taxon>Viridiplantae</taxon>
        <taxon>Streptophyta</taxon>
        <taxon>Embryophyta</taxon>
        <taxon>Tracheophyta</taxon>
        <taxon>Spermatophyta</taxon>
        <taxon>Magnoliopsida</taxon>
        <taxon>eudicotyledons</taxon>
        <taxon>Gunneridae</taxon>
        <taxon>Pentapetalae</taxon>
        <taxon>rosids</taxon>
        <taxon>fabids</taxon>
        <taxon>Fabales</taxon>
        <taxon>Fabaceae</taxon>
        <taxon>Papilionoideae</taxon>
        <taxon>50 kb inversion clade</taxon>
        <taxon>NPAAA clade</taxon>
        <taxon>indigoferoid/millettioid clade</taxon>
        <taxon>Phaseoleae</taxon>
        <taxon>Vigna</taxon>
    </lineage>
</organism>
<keyword evidence="2" id="KW-1185">Reference proteome</keyword>
<evidence type="ECO:0000313" key="2">
    <source>
        <dbReference type="Proteomes" id="UP000291084"/>
    </source>
</evidence>
<accession>A0A0S3S5V2</accession>
<dbReference type="Proteomes" id="UP000291084">
    <property type="component" value="Chromosome 5"/>
</dbReference>
<protein>
    <submittedName>
        <fullName evidence="1">Uncharacterized protein</fullName>
    </submittedName>
</protein>
<sequence length="179" mass="20770">MEAELFELKSKMFDLSIDEGNLEKELSSSLNSWKNRCFQAKEKERSVRHELMDMSVAHVEEKHAWEKTSLELVELQQYILVEHEEGFHKVFWQAALLFDILANERFDVKNDVYKKSLVSINDIPEVDVVPLTEEGGRAKENGNDNHTLLVAILPPVFFVKVCIILTYDRFCLINEVLLS</sequence>
<feature type="non-terminal residue" evidence="1">
    <location>
        <position position="179"/>
    </location>
</feature>
<reference evidence="1 2" key="1">
    <citation type="journal article" date="2015" name="Sci. Rep.">
        <title>The power of single molecule real-time sequencing technology in the de novo assembly of a eukaryotic genome.</title>
        <authorList>
            <person name="Sakai H."/>
            <person name="Naito K."/>
            <person name="Ogiso-Tanaka E."/>
            <person name="Takahashi Y."/>
            <person name="Iseki K."/>
            <person name="Muto C."/>
            <person name="Satou K."/>
            <person name="Teruya K."/>
            <person name="Shiroma A."/>
            <person name="Shimoji M."/>
            <person name="Hirano T."/>
            <person name="Itoh T."/>
            <person name="Kaga A."/>
            <person name="Tomooka N."/>
        </authorList>
    </citation>
    <scope>NUCLEOTIDE SEQUENCE [LARGE SCALE GENOMIC DNA]</scope>
    <source>
        <strain evidence="2">cv. Shumari</strain>
    </source>
</reference>
<evidence type="ECO:0000313" key="1">
    <source>
        <dbReference type="EMBL" id="BAT88215.1"/>
    </source>
</evidence>
<dbReference type="AlphaFoldDB" id="A0A0S3S5V2"/>
<dbReference type="EMBL" id="AP015038">
    <property type="protein sequence ID" value="BAT88215.1"/>
    <property type="molecule type" value="Genomic_DNA"/>
</dbReference>
<gene>
    <name evidence="1" type="primary">Vigan.05G166300</name>
    <name evidence="1" type="ORF">VIGAN_05166300</name>
</gene>
<proteinExistence type="predicted"/>